<dbReference type="EMBL" id="RWIT01000029">
    <property type="protein sequence ID" value="RSK43067.1"/>
    <property type="molecule type" value="Genomic_DNA"/>
</dbReference>
<comment type="caution">
    <text evidence="2">The sequence shown here is derived from an EMBL/GenBank/DDBJ whole genome shotgun (WGS) entry which is preliminary data.</text>
</comment>
<keyword evidence="3" id="KW-1185">Reference proteome</keyword>
<accession>A0A428K9L8</accession>
<dbReference type="AlphaFoldDB" id="A0A428K9L8"/>
<name>A0A428K9L8_9BACT</name>
<proteinExistence type="predicted"/>
<sequence>MSQPGTETKQNETPTPSESAETKPEFGTTEPENAETEPELSTTKPENAAETPEQNAAKPKGKGGRPRKAPDTGVWAVRGVDFETRGIVEKAAQRAGKTMGQYFNEEVRAFAQGQIVKSEPQVPASPKDVQNQLDHLTAIVEGLAARIPEPQKQGFWKRLFG</sequence>
<organism evidence="2 3">
    <name type="scientific">Hymenobacter rigui</name>
    <dbReference type="NCBI Taxonomy" id="334424"/>
    <lineage>
        <taxon>Bacteria</taxon>
        <taxon>Pseudomonadati</taxon>
        <taxon>Bacteroidota</taxon>
        <taxon>Cytophagia</taxon>
        <taxon>Cytophagales</taxon>
        <taxon>Hymenobacteraceae</taxon>
        <taxon>Hymenobacter</taxon>
    </lineage>
</organism>
<protein>
    <submittedName>
        <fullName evidence="2">Uncharacterized protein</fullName>
    </submittedName>
</protein>
<gene>
    <name evidence="2" type="ORF">EI291_22465</name>
</gene>
<evidence type="ECO:0000313" key="3">
    <source>
        <dbReference type="Proteomes" id="UP000273500"/>
    </source>
</evidence>
<feature type="compositionally biased region" description="Polar residues" evidence="1">
    <location>
        <begin position="1"/>
        <end position="19"/>
    </location>
</feature>
<reference evidence="2 3" key="1">
    <citation type="submission" date="2018-12" db="EMBL/GenBank/DDBJ databases">
        <authorList>
            <person name="Feng G."/>
            <person name="Zhu H."/>
        </authorList>
    </citation>
    <scope>NUCLEOTIDE SEQUENCE [LARGE SCALE GENOMIC DNA]</scope>
    <source>
        <strain evidence="2 3">KCTC 12533</strain>
    </source>
</reference>
<feature type="region of interest" description="Disordered" evidence="1">
    <location>
        <begin position="1"/>
        <end position="76"/>
    </location>
</feature>
<dbReference type="OrthoDB" id="962852at2"/>
<evidence type="ECO:0000313" key="2">
    <source>
        <dbReference type="EMBL" id="RSK43067.1"/>
    </source>
</evidence>
<evidence type="ECO:0000256" key="1">
    <source>
        <dbReference type="SAM" id="MobiDB-lite"/>
    </source>
</evidence>
<dbReference type="Proteomes" id="UP000273500">
    <property type="component" value="Unassembled WGS sequence"/>
</dbReference>